<evidence type="ECO:0000313" key="3">
    <source>
        <dbReference type="Proteomes" id="UP000714420"/>
    </source>
</evidence>
<proteinExistence type="predicted"/>
<sequence length="325" mass="37792">MDTRIGVDTLTFAERISVRTNMVDWVLLTPNIGFEFDIRSTNWNRWTAGVNLRYNWQTKHTYAPGVVYNMAEVKGEFRNYWRTREIDEDNGVMRHTNLIDRLFSCRRTRVKHPSTTYYRGLYAAYSDYSVKLGKYGYQGNAVSMGVTYGIVKPMYLFRNGNTLDFEAGISAGAAYLKYDKYVLDRDNNCYAVVDHSVSKVLPVINDIRLGFVYRFGSYPITRKYRWRIETDAAYIDTVNAVNLEMERKRANVRNDERIIRKIHSDFSAAYDSIMAVHKADAAKAKADARHFRKNLRIEKDKDKKGKASEGALLKEEEKNKGKRRK</sequence>
<gene>
    <name evidence="2" type="ORF">HPS56_13030</name>
</gene>
<protein>
    <submittedName>
        <fullName evidence="2">DUF3575 domain-containing protein</fullName>
    </submittedName>
</protein>
<accession>A0ABX2AQI3</accession>
<evidence type="ECO:0000256" key="1">
    <source>
        <dbReference type="SAM" id="MobiDB-lite"/>
    </source>
</evidence>
<keyword evidence="3" id="KW-1185">Reference proteome</keyword>
<name>A0ABX2AQI3_9BACT</name>
<comment type="caution">
    <text evidence="2">The sequence shown here is derived from an EMBL/GenBank/DDBJ whole genome shotgun (WGS) entry which is preliminary data.</text>
</comment>
<dbReference type="RefSeq" id="WP_172277493.1">
    <property type="nucleotide sequence ID" value="NZ_CASGMU010000024.1"/>
</dbReference>
<evidence type="ECO:0000313" key="2">
    <source>
        <dbReference type="EMBL" id="NPD93234.1"/>
    </source>
</evidence>
<feature type="region of interest" description="Disordered" evidence="1">
    <location>
        <begin position="295"/>
        <end position="325"/>
    </location>
</feature>
<dbReference type="Pfam" id="PF12099">
    <property type="entry name" value="DUF3575"/>
    <property type="match status" value="1"/>
</dbReference>
<dbReference type="EMBL" id="JABKKF010000020">
    <property type="protein sequence ID" value="NPD93234.1"/>
    <property type="molecule type" value="Genomic_DNA"/>
</dbReference>
<organism evidence="2 3">
    <name type="scientific">Xylanibacter muris</name>
    <dbReference type="NCBI Taxonomy" id="2736290"/>
    <lineage>
        <taxon>Bacteria</taxon>
        <taxon>Pseudomonadati</taxon>
        <taxon>Bacteroidota</taxon>
        <taxon>Bacteroidia</taxon>
        <taxon>Bacteroidales</taxon>
        <taxon>Prevotellaceae</taxon>
        <taxon>Xylanibacter</taxon>
    </lineage>
</organism>
<feature type="compositionally biased region" description="Basic and acidic residues" evidence="1">
    <location>
        <begin position="295"/>
        <end position="319"/>
    </location>
</feature>
<dbReference type="Proteomes" id="UP000714420">
    <property type="component" value="Unassembled WGS sequence"/>
</dbReference>
<dbReference type="InterPro" id="IPR021958">
    <property type="entry name" value="DUF3575"/>
</dbReference>
<reference evidence="2 3" key="1">
    <citation type="submission" date="2020-05" db="EMBL/GenBank/DDBJ databases">
        <title>Distinct polysaccharide utilization as determinants for interspecies competition between intestinal Prevotella spp.</title>
        <authorList>
            <person name="Galvez E.J.C."/>
            <person name="Iljazovic A."/>
            <person name="Strowig T."/>
        </authorList>
    </citation>
    <scope>NUCLEOTIDE SEQUENCE [LARGE SCALE GENOMIC DNA]</scope>
    <source>
        <strain evidence="2 3">PMUR</strain>
    </source>
</reference>